<feature type="transmembrane region" description="Helical" evidence="2">
    <location>
        <begin position="383"/>
        <end position="406"/>
    </location>
</feature>
<dbReference type="AlphaFoldDB" id="A0A251ZWX0"/>
<dbReference type="SUPFAM" id="SSF81442">
    <property type="entry name" value="Cytochrome c oxidase subunit I-like"/>
    <property type="match status" value="1"/>
</dbReference>
<dbReference type="RefSeq" id="WP_086631890.1">
    <property type="nucleotide sequence ID" value="NZ_JOPB01000002.1"/>
</dbReference>
<keyword evidence="2" id="KW-0472">Membrane</keyword>
<keyword evidence="1" id="KW-0679">Respiratory chain</keyword>
<feature type="transmembrane region" description="Helical" evidence="2">
    <location>
        <begin position="117"/>
        <end position="141"/>
    </location>
</feature>
<keyword evidence="1" id="KW-0249">Electron transport</keyword>
<evidence type="ECO:0000256" key="1">
    <source>
        <dbReference type="ARBA" id="ARBA00022660"/>
    </source>
</evidence>
<proteinExistence type="predicted"/>
<feature type="transmembrane region" description="Helical" evidence="2">
    <location>
        <begin position="323"/>
        <end position="345"/>
    </location>
</feature>
<dbReference type="Pfam" id="PF00115">
    <property type="entry name" value="COX1"/>
    <property type="match status" value="1"/>
</dbReference>
<gene>
    <name evidence="4" type="ORF">HK18_04440</name>
</gene>
<dbReference type="PROSITE" id="PS50855">
    <property type="entry name" value="COX1"/>
    <property type="match status" value="1"/>
</dbReference>
<feature type="transmembrane region" description="Helical" evidence="2">
    <location>
        <begin position="198"/>
        <end position="219"/>
    </location>
</feature>
<dbReference type="InterPro" id="IPR023616">
    <property type="entry name" value="Cyt_c_oxase-like_su1_dom"/>
</dbReference>
<dbReference type="PANTHER" id="PTHR10422">
    <property type="entry name" value="CYTOCHROME C OXIDASE SUBUNIT 1"/>
    <property type="match status" value="1"/>
</dbReference>
<feature type="transmembrane region" description="Helical" evidence="2">
    <location>
        <begin position="231"/>
        <end position="248"/>
    </location>
</feature>
<evidence type="ECO:0000313" key="4">
    <source>
        <dbReference type="EMBL" id="OUI79151.1"/>
    </source>
</evidence>
<keyword evidence="2" id="KW-1133">Transmembrane helix</keyword>
<sequence>MKTHYKIGINALFLAVVAGISGGIAALFVQLSAFFPILGQFSTINFIQNLPQTHARMMVFFVLQPALMLGLGAWFVSILIKSKDMAFKALNAFSFMCLFVGFICNFLTFLYPQNALFSLFSLVFWSVSAIIFSSNMLITIINHRALDVSYSSLPLFVWGQGIASALLLPTASVMLAALSKDYCGVEQLNVAIQQTVHAFAYPMVMILIIPAISLVFHIISTISNQSIKQTRSVILAMVLVPSIILLSWNKMIFSSQVVSLQQSLMLHIFYACALYGLSLYLFIYALKLFFSGQRRYPAPVLWSFGFIALLSVGWPLQGMMSEVGLIHSCISYGVLFAVFGGFYFWMGKILGKQYSEFLAKLHFAITCIGVVFTLDMFSMGSQATLIGAIFMGLSLLTFLVVLVHALRSKVSVSNNYWGAGATTYEWQLPSPAFSRIK</sequence>
<feature type="transmembrane region" description="Helical" evidence="2">
    <location>
        <begin position="153"/>
        <end position="178"/>
    </location>
</feature>
<dbReference type="PRINTS" id="PR01165">
    <property type="entry name" value="CYCOXIDASEI"/>
</dbReference>
<feature type="transmembrane region" description="Helical" evidence="2">
    <location>
        <begin position="357"/>
        <end position="377"/>
    </location>
</feature>
<dbReference type="InterPro" id="IPR036927">
    <property type="entry name" value="Cyt_c_oxase-like_su1_sf"/>
</dbReference>
<evidence type="ECO:0000256" key="2">
    <source>
        <dbReference type="SAM" id="Phobius"/>
    </source>
</evidence>
<dbReference type="PANTHER" id="PTHR10422:SF18">
    <property type="entry name" value="CYTOCHROME C OXIDASE SUBUNIT 1"/>
    <property type="match status" value="1"/>
</dbReference>
<dbReference type="GO" id="GO:0009060">
    <property type="term" value="P:aerobic respiration"/>
    <property type="evidence" value="ECO:0007669"/>
    <property type="project" value="InterPro"/>
</dbReference>
<evidence type="ECO:0000313" key="5">
    <source>
        <dbReference type="Proteomes" id="UP000194946"/>
    </source>
</evidence>
<reference evidence="5" key="1">
    <citation type="submission" date="2014-06" db="EMBL/GenBank/DDBJ databases">
        <authorList>
            <person name="Winans N.J."/>
            <person name="Newell P.D."/>
            <person name="Douglas A.E."/>
        </authorList>
    </citation>
    <scope>NUCLEOTIDE SEQUENCE [LARGE SCALE GENOMIC DNA]</scope>
    <source>
        <strain evidence="5">DmL_052</strain>
    </source>
</reference>
<keyword evidence="2" id="KW-0812">Transmembrane</keyword>
<dbReference type="GO" id="GO:0004129">
    <property type="term" value="F:cytochrome-c oxidase activity"/>
    <property type="evidence" value="ECO:0007669"/>
    <property type="project" value="InterPro"/>
</dbReference>
<dbReference type="GO" id="GO:0015990">
    <property type="term" value="P:electron transport coupled proton transport"/>
    <property type="evidence" value="ECO:0007669"/>
    <property type="project" value="TreeGrafter"/>
</dbReference>
<feature type="domain" description="Cytochrome oxidase subunit I profile" evidence="3">
    <location>
        <begin position="1"/>
        <end position="374"/>
    </location>
</feature>
<name>A0A251ZWX0_9PROT</name>
<dbReference type="Gene3D" id="1.20.210.10">
    <property type="entry name" value="Cytochrome c oxidase-like, subunit I domain"/>
    <property type="match status" value="1"/>
</dbReference>
<accession>A0A251ZWX0</accession>
<organism evidence="4 5">
    <name type="scientific">Commensalibacter intestini</name>
    <dbReference type="NCBI Taxonomy" id="479936"/>
    <lineage>
        <taxon>Bacteria</taxon>
        <taxon>Pseudomonadati</taxon>
        <taxon>Pseudomonadota</taxon>
        <taxon>Alphaproteobacteria</taxon>
        <taxon>Acetobacterales</taxon>
        <taxon>Acetobacteraceae</taxon>
    </lineage>
</organism>
<dbReference type="InterPro" id="IPR000883">
    <property type="entry name" value="Cyt_C_Oxase_1"/>
</dbReference>
<feature type="transmembrane region" description="Helical" evidence="2">
    <location>
        <begin position="268"/>
        <end position="286"/>
    </location>
</feature>
<dbReference type="EMBL" id="JOPB01000002">
    <property type="protein sequence ID" value="OUI79151.1"/>
    <property type="molecule type" value="Genomic_DNA"/>
</dbReference>
<feature type="transmembrane region" description="Helical" evidence="2">
    <location>
        <begin position="92"/>
        <end position="111"/>
    </location>
</feature>
<keyword evidence="5" id="KW-1185">Reference proteome</keyword>
<dbReference type="GO" id="GO:0016020">
    <property type="term" value="C:membrane"/>
    <property type="evidence" value="ECO:0007669"/>
    <property type="project" value="InterPro"/>
</dbReference>
<feature type="transmembrane region" description="Helical" evidence="2">
    <location>
        <begin position="298"/>
        <end position="317"/>
    </location>
</feature>
<protein>
    <recommendedName>
        <fullName evidence="3">Cytochrome oxidase subunit I profile domain-containing protein</fullName>
    </recommendedName>
</protein>
<dbReference type="Proteomes" id="UP000194946">
    <property type="component" value="Unassembled WGS sequence"/>
</dbReference>
<evidence type="ECO:0000259" key="3">
    <source>
        <dbReference type="PROSITE" id="PS50855"/>
    </source>
</evidence>
<dbReference type="GO" id="GO:0022904">
    <property type="term" value="P:respiratory electron transport chain"/>
    <property type="evidence" value="ECO:0007669"/>
    <property type="project" value="TreeGrafter"/>
</dbReference>
<feature type="transmembrane region" description="Helical" evidence="2">
    <location>
        <begin position="12"/>
        <end position="38"/>
    </location>
</feature>
<dbReference type="GO" id="GO:0020037">
    <property type="term" value="F:heme binding"/>
    <property type="evidence" value="ECO:0007669"/>
    <property type="project" value="InterPro"/>
</dbReference>
<feature type="transmembrane region" description="Helical" evidence="2">
    <location>
        <begin position="58"/>
        <end position="80"/>
    </location>
</feature>
<keyword evidence="1" id="KW-0813">Transport</keyword>
<comment type="caution">
    <text evidence="4">The sequence shown here is derived from an EMBL/GenBank/DDBJ whole genome shotgun (WGS) entry which is preliminary data.</text>
</comment>